<dbReference type="EMBL" id="CACVBS010000068">
    <property type="protein sequence ID" value="CAA7268500.1"/>
    <property type="molecule type" value="Genomic_DNA"/>
</dbReference>
<dbReference type="Proteomes" id="UP000467700">
    <property type="component" value="Unassembled WGS sequence"/>
</dbReference>
<protein>
    <recommendedName>
        <fullName evidence="4">EF-hand domain-containing protein</fullName>
    </recommendedName>
</protein>
<dbReference type="SUPFAM" id="SSF47473">
    <property type="entry name" value="EF-hand"/>
    <property type="match status" value="1"/>
</dbReference>
<feature type="region of interest" description="Disordered" evidence="1">
    <location>
        <begin position="148"/>
        <end position="212"/>
    </location>
</feature>
<name>A0A8S0WG08_CYCAE</name>
<dbReference type="AlphaFoldDB" id="A0A8S0WG08"/>
<dbReference type="Gene3D" id="1.10.238.10">
    <property type="entry name" value="EF-hand"/>
    <property type="match status" value="1"/>
</dbReference>
<organism evidence="2 3">
    <name type="scientific">Cyclocybe aegerita</name>
    <name type="common">Black poplar mushroom</name>
    <name type="synonym">Agrocybe aegerita</name>
    <dbReference type="NCBI Taxonomy" id="1973307"/>
    <lineage>
        <taxon>Eukaryota</taxon>
        <taxon>Fungi</taxon>
        <taxon>Dikarya</taxon>
        <taxon>Basidiomycota</taxon>
        <taxon>Agaricomycotina</taxon>
        <taxon>Agaricomycetes</taxon>
        <taxon>Agaricomycetidae</taxon>
        <taxon>Agaricales</taxon>
        <taxon>Agaricineae</taxon>
        <taxon>Bolbitiaceae</taxon>
        <taxon>Cyclocybe</taxon>
    </lineage>
</organism>
<proteinExistence type="predicted"/>
<comment type="caution">
    <text evidence="2">The sequence shown here is derived from an EMBL/GenBank/DDBJ whole genome shotgun (WGS) entry which is preliminary data.</text>
</comment>
<evidence type="ECO:0000256" key="1">
    <source>
        <dbReference type="SAM" id="MobiDB-lite"/>
    </source>
</evidence>
<feature type="compositionally biased region" description="Acidic residues" evidence="1">
    <location>
        <begin position="149"/>
        <end position="174"/>
    </location>
</feature>
<feature type="region of interest" description="Disordered" evidence="1">
    <location>
        <begin position="31"/>
        <end position="53"/>
    </location>
</feature>
<keyword evidence="3" id="KW-1185">Reference proteome</keyword>
<sequence length="310" mass="34237">MSSSESLFFTLPKQIRRAIDGAFDATIKPNQVSKANRRTPTSTNTATSSGGGFLVEEPASGSFLVEDDNEDDSDAGDELAQIPLELIPAALQRLDLPPDDDEVLAVFKNAASGWTSSSIRPSQGDNPHEETYVSRSDWRSVCAVLLENNPEEDDAERGVPMDEDEDDGASDEYVEEKSSPVEDLSGEASSDEYMDGPGKASSSKRQTRARKRAWISSPIADSSVDNLQKLTSRRRQTCLATFALFFEGVSSEELMIQKIMIKDLQRVTKLLNEKLKADEMIEMLEMFSTSPDKSMSFDDFCRMMTTARLA</sequence>
<accession>A0A8S0WG08</accession>
<evidence type="ECO:0000313" key="2">
    <source>
        <dbReference type="EMBL" id="CAA7268500.1"/>
    </source>
</evidence>
<reference evidence="2 3" key="1">
    <citation type="submission" date="2020-01" db="EMBL/GenBank/DDBJ databases">
        <authorList>
            <person name="Gupta K D."/>
        </authorList>
    </citation>
    <scope>NUCLEOTIDE SEQUENCE [LARGE SCALE GENOMIC DNA]</scope>
</reference>
<evidence type="ECO:0000313" key="3">
    <source>
        <dbReference type="Proteomes" id="UP000467700"/>
    </source>
</evidence>
<dbReference type="OrthoDB" id="2530165at2759"/>
<evidence type="ECO:0008006" key="4">
    <source>
        <dbReference type="Google" id="ProtNLM"/>
    </source>
</evidence>
<feature type="compositionally biased region" description="Polar residues" evidence="1">
    <location>
        <begin position="114"/>
        <end position="125"/>
    </location>
</feature>
<feature type="compositionally biased region" description="Low complexity" evidence="1">
    <location>
        <begin position="38"/>
        <end position="48"/>
    </location>
</feature>
<feature type="region of interest" description="Disordered" evidence="1">
    <location>
        <begin position="114"/>
        <end position="134"/>
    </location>
</feature>
<gene>
    <name evidence="2" type="ORF">AAE3_LOCUS10591</name>
</gene>
<dbReference type="InterPro" id="IPR011992">
    <property type="entry name" value="EF-hand-dom_pair"/>
</dbReference>